<accession>A0A7C4TEC3</accession>
<dbReference type="AlphaFoldDB" id="A0A7C4TEC3"/>
<dbReference type="PANTHER" id="PTHR30595">
    <property type="entry name" value="GLPR-RELATED TRANSCRIPTIONAL REPRESSOR"/>
    <property type="match status" value="1"/>
</dbReference>
<name>A0A7C4TEC3_UNCW3</name>
<protein>
    <submittedName>
        <fullName evidence="1">Uncharacterized protein</fullName>
    </submittedName>
</protein>
<gene>
    <name evidence="1" type="ORF">ENV60_08000</name>
</gene>
<proteinExistence type="predicted"/>
<dbReference type="EMBL" id="DTGZ01000151">
    <property type="protein sequence ID" value="HGV98222.1"/>
    <property type="molecule type" value="Genomic_DNA"/>
</dbReference>
<sequence>MSEEKEGKETLHIKVFPSSIPVSYEGRFYIRSGSTTQELKDNELAYFLLEKMGKTWDNLSSNLDLSPIDSSSVEKFKNFAKLRVPGITDLDSIEKIFSNLKLFDENKKLTNAAILLFAKDPQRKFISANVRVGRFKTPTQIIDTFIIEGNLFEQVEKTVEAIKKTFECKI</sequence>
<comment type="caution">
    <text evidence="1">The sequence shown here is derived from an EMBL/GenBank/DDBJ whole genome shotgun (WGS) entry which is preliminary data.</text>
</comment>
<reference evidence="1" key="1">
    <citation type="journal article" date="2020" name="mSystems">
        <title>Genome- and Community-Level Interaction Insights into Carbon Utilization and Element Cycling Functions of Hydrothermarchaeota in Hydrothermal Sediment.</title>
        <authorList>
            <person name="Zhou Z."/>
            <person name="Liu Y."/>
            <person name="Xu W."/>
            <person name="Pan J."/>
            <person name="Luo Z.H."/>
            <person name="Li M."/>
        </authorList>
    </citation>
    <scope>NUCLEOTIDE SEQUENCE [LARGE SCALE GENOMIC DNA]</scope>
    <source>
        <strain evidence="1">SpSt-774</strain>
    </source>
</reference>
<evidence type="ECO:0000313" key="1">
    <source>
        <dbReference type="EMBL" id="HGV98222.1"/>
    </source>
</evidence>
<dbReference type="PANTHER" id="PTHR30595:SF6">
    <property type="entry name" value="SCHLAFEN ALBA-2 DOMAIN-CONTAINING PROTEIN"/>
    <property type="match status" value="1"/>
</dbReference>
<organism evidence="1">
    <name type="scientific">candidate division WOR-3 bacterium</name>
    <dbReference type="NCBI Taxonomy" id="2052148"/>
    <lineage>
        <taxon>Bacteria</taxon>
        <taxon>Bacteria division WOR-3</taxon>
    </lineage>
</organism>